<dbReference type="SUPFAM" id="SSF103481">
    <property type="entry name" value="Multidrug resistance efflux transporter EmrE"/>
    <property type="match status" value="2"/>
</dbReference>
<comment type="caution">
    <text evidence="7">The sequence shown here is derived from an EMBL/GenBank/DDBJ whole genome shotgun (WGS) entry which is preliminary data.</text>
</comment>
<feature type="domain" description="EamA" evidence="6">
    <location>
        <begin position="2"/>
        <end position="131"/>
    </location>
</feature>
<evidence type="ECO:0000256" key="4">
    <source>
        <dbReference type="ARBA" id="ARBA00023136"/>
    </source>
</evidence>
<keyword evidence="3 5" id="KW-1133">Transmembrane helix</keyword>
<feature type="transmembrane region" description="Helical" evidence="5">
    <location>
        <begin position="143"/>
        <end position="162"/>
    </location>
</feature>
<evidence type="ECO:0000313" key="8">
    <source>
        <dbReference type="Proteomes" id="UP000660885"/>
    </source>
</evidence>
<evidence type="ECO:0000256" key="5">
    <source>
        <dbReference type="SAM" id="Phobius"/>
    </source>
</evidence>
<keyword evidence="2 5" id="KW-0812">Transmembrane</keyword>
<dbReference type="Pfam" id="PF00892">
    <property type="entry name" value="EamA"/>
    <property type="match status" value="2"/>
</dbReference>
<dbReference type="InterPro" id="IPR037185">
    <property type="entry name" value="EmrE-like"/>
</dbReference>
<evidence type="ECO:0000256" key="2">
    <source>
        <dbReference type="ARBA" id="ARBA00022692"/>
    </source>
</evidence>
<feature type="domain" description="EamA" evidence="6">
    <location>
        <begin position="147"/>
        <end position="280"/>
    </location>
</feature>
<feature type="transmembrane region" description="Helical" evidence="5">
    <location>
        <begin position="56"/>
        <end position="77"/>
    </location>
</feature>
<dbReference type="PANTHER" id="PTHR32322:SF9">
    <property type="entry name" value="AMINO-ACID METABOLITE EFFLUX PUMP-RELATED"/>
    <property type="match status" value="1"/>
</dbReference>
<feature type="transmembrane region" description="Helical" evidence="5">
    <location>
        <begin position="118"/>
        <end position="137"/>
    </location>
</feature>
<dbReference type="InterPro" id="IPR000620">
    <property type="entry name" value="EamA_dom"/>
</dbReference>
<name>A0ABS1UAG0_9PROT</name>
<feature type="transmembrane region" description="Helical" evidence="5">
    <location>
        <begin position="270"/>
        <end position="289"/>
    </location>
</feature>
<keyword evidence="4 5" id="KW-0472">Membrane</keyword>
<organism evidence="7 8">
    <name type="scientific">Belnapia arida</name>
    <dbReference type="NCBI Taxonomy" id="2804533"/>
    <lineage>
        <taxon>Bacteria</taxon>
        <taxon>Pseudomonadati</taxon>
        <taxon>Pseudomonadota</taxon>
        <taxon>Alphaproteobacteria</taxon>
        <taxon>Acetobacterales</taxon>
        <taxon>Roseomonadaceae</taxon>
        <taxon>Belnapia</taxon>
    </lineage>
</organism>
<feature type="transmembrane region" description="Helical" evidence="5">
    <location>
        <begin position="239"/>
        <end position="258"/>
    </location>
</feature>
<keyword evidence="8" id="KW-1185">Reference proteome</keyword>
<proteinExistence type="predicted"/>
<evidence type="ECO:0000313" key="7">
    <source>
        <dbReference type="EMBL" id="MBL6081663.1"/>
    </source>
</evidence>
<accession>A0ABS1UAG0</accession>
<evidence type="ECO:0000256" key="1">
    <source>
        <dbReference type="ARBA" id="ARBA00004141"/>
    </source>
</evidence>
<feature type="transmembrane region" description="Helical" evidence="5">
    <location>
        <begin position="207"/>
        <end position="227"/>
    </location>
</feature>
<sequence length="297" mass="30868">MLIVLSVLWGGSFFFSGVAVRELPSLTIVLARVGIAALVLWAVLAVLHIRMPRVRGLWIAFLGMGLLNNVVPFALFVWGQHHIASGLAAILNATTPLFTVVVAHLLTPDERLTPGKAAGVVVGLIGVAVMLGADLLAGLGVGLAAQVACLAAALSYAFAGVLGRRFRRMGVPPLATATGQVTASTLVTLPLALAMDQPWMLSPPSTHAWAALLGIGVLSTALAYVLYFRILAAAGATNLLLVTFVIPVSAILLGSLVLGERLEPKHFVGMALIGLGLALIDGRLPGMLWSRAASRTS</sequence>
<feature type="transmembrane region" description="Helical" evidence="5">
    <location>
        <begin position="174"/>
        <end position="195"/>
    </location>
</feature>
<gene>
    <name evidence="7" type="ORF">JMJ56_27110</name>
</gene>
<dbReference type="EMBL" id="JAETWB010000033">
    <property type="protein sequence ID" value="MBL6081663.1"/>
    <property type="molecule type" value="Genomic_DNA"/>
</dbReference>
<reference evidence="7 8" key="1">
    <citation type="submission" date="2021-01" db="EMBL/GenBank/DDBJ databases">
        <title>Belnapia mucosa sp. nov. and Belnapia arida sp. nov., isolated from the Tabernas Desert (Almeria, Spain).</title>
        <authorList>
            <person name="Molina-Menor E."/>
            <person name="Vidal-Verdu A."/>
            <person name="Calonge A."/>
            <person name="Satari L."/>
            <person name="Pereto J."/>
            <person name="Porcar M."/>
        </authorList>
    </citation>
    <scope>NUCLEOTIDE SEQUENCE [LARGE SCALE GENOMIC DNA]</scope>
    <source>
        <strain evidence="7 8">T18</strain>
    </source>
</reference>
<evidence type="ECO:0000259" key="6">
    <source>
        <dbReference type="Pfam" id="PF00892"/>
    </source>
</evidence>
<feature type="transmembrane region" description="Helical" evidence="5">
    <location>
        <begin position="83"/>
        <end position="106"/>
    </location>
</feature>
<comment type="subcellular location">
    <subcellularLocation>
        <location evidence="1">Membrane</location>
        <topology evidence="1">Multi-pass membrane protein</topology>
    </subcellularLocation>
</comment>
<feature type="transmembrane region" description="Helical" evidence="5">
    <location>
        <begin position="29"/>
        <end position="49"/>
    </location>
</feature>
<evidence type="ECO:0000256" key="3">
    <source>
        <dbReference type="ARBA" id="ARBA00022989"/>
    </source>
</evidence>
<dbReference type="RefSeq" id="WP_202834879.1">
    <property type="nucleotide sequence ID" value="NZ_JAETWB010000033.1"/>
</dbReference>
<protein>
    <submittedName>
        <fullName evidence="7">DMT family transporter</fullName>
    </submittedName>
</protein>
<dbReference type="PANTHER" id="PTHR32322">
    <property type="entry name" value="INNER MEMBRANE TRANSPORTER"/>
    <property type="match status" value="1"/>
</dbReference>
<dbReference type="Proteomes" id="UP000660885">
    <property type="component" value="Unassembled WGS sequence"/>
</dbReference>
<dbReference type="InterPro" id="IPR050638">
    <property type="entry name" value="AA-Vitamin_Transporters"/>
</dbReference>